<feature type="domain" description="LiaF transmembrane" evidence="2">
    <location>
        <begin position="24"/>
        <end position="120"/>
    </location>
</feature>
<keyword evidence="4" id="KW-1185">Reference proteome</keyword>
<keyword evidence="1" id="KW-1133">Transmembrane helix</keyword>
<gene>
    <name evidence="3" type="ORF">H8S08_04390</name>
</gene>
<feature type="transmembrane region" description="Helical" evidence="1">
    <location>
        <begin position="21"/>
        <end position="39"/>
    </location>
</feature>
<dbReference type="RefSeq" id="WP_118655507.1">
    <property type="nucleotide sequence ID" value="NZ_JACOOK010000002.1"/>
</dbReference>
<accession>A0ABR7CLZ1</accession>
<dbReference type="Proteomes" id="UP000636891">
    <property type="component" value="Unassembled WGS sequence"/>
</dbReference>
<proteinExistence type="predicted"/>
<sequence length="121" mass="13922">MEIIENDKPGRNRTVEIIRPRNLFIGIILILAGILWLLNNFGLLSDSAFELIFSWHMLVVLIGTYLLSLSRWIPGSIVTAIGILLLLVDRLCLDIPFEKIIFPLLFIFAGIFFILNRRNRN</sequence>
<evidence type="ECO:0000256" key="1">
    <source>
        <dbReference type="SAM" id="Phobius"/>
    </source>
</evidence>
<feature type="transmembrane region" description="Helical" evidence="1">
    <location>
        <begin position="51"/>
        <end position="67"/>
    </location>
</feature>
<keyword evidence="1" id="KW-0472">Membrane</keyword>
<feature type="transmembrane region" description="Helical" evidence="1">
    <location>
        <begin position="72"/>
        <end position="88"/>
    </location>
</feature>
<reference evidence="3 4" key="1">
    <citation type="submission" date="2020-08" db="EMBL/GenBank/DDBJ databases">
        <title>Genome public.</title>
        <authorList>
            <person name="Liu C."/>
            <person name="Sun Q."/>
        </authorList>
    </citation>
    <scope>NUCLEOTIDE SEQUENCE [LARGE SCALE GENOMIC DNA]</scope>
    <source>
        <strain evidence="3 4">New-7</strain>
    </source>
</reference>
<evidence type="ECO:0000313" key="4">
    <source>
        <dbReference type="Proteomes" id="UP000636891"/>
    </source>
</evidence>
<name>A0ABR7CLZ1_9BACT</name>
<dbReference type="EMBL" id="JACOOK010000002">
    <property type="protein sequence ID" value="MBC5616260.1"/>
    <property type="molecule type" value="Genomic_DNA"/>
</dbReference>
<organism evidence="3 4">
    <name type="scientific">Alistipes hominis</name>
    <dbReference type="NCBI Taxonomy" id="2763015"/>
    <lineage>
        <taxon>Bacteria</taxon>
        <taxon>Pseudomonadati</taxon>
        <taxon>Bacteroidota</taxon>
        <taxon>Bacteroidia</taxon>
        <taxon>Bacteroidales</taxon>
        <taxon>Rikenellaceae</taxon>
        <taxon>Alistipes</taxon>
    </lineage>
</organism>
<evidence type="ECO:0000259" key="2">
    <source>
        <dbReference type="Pfam" id="PF22570"/>
    </source>
</evidence>
<evidence type="ECO:0000313" key="3">
    <source>
        <dbReference type="EMBL" id="MBC5616260.1"/>
    </source>
</evidence>
<protein>
    <recommendedName>
        <fullName evidence="2">LiaF transmembrane domain-containing protein</fullName>
    </recommendedName>
</protein>
<keyword evidence="1" id="KW-0812">Transmembrane</keyword>
<dbReference type="Pfam" id="PF22570">
    <property type="entry name" value="LiaF-TM"/>
    <property type="match status" value="1"/>
</dbReference>
<comment type="caution">
    <text evidence="3">The sequence shown here is derived from an EMBL/GenBank/DDBJ whole genome shotgun (WGS) entry which is preliminary data.</text>
</comment>
<feature type="transmembrane region" description="Helical" evidence="1">
    <location>
        <begin position="100"/>
        <end position="116"/>
    </location>
</feature>
<dbReference type="InterPro" id="IPR054331">
    <property type="entry name" value="LiaF_TM"/>
</dbReference>